<dbReference type="EC" id="4.1.2.17" evidence="4"/>
<dbReference type="Proteomes" id="UP001160499">
    <property type="component" value="Unassembled WGS sequence"/>
</dbReference>
<keyword evidence="2 4" id="KW-0456">Lyase</keyword>
<evidence type="ECO:0000256" key="1">
    <source>
        <dbReference type="ARBA" id="ARBA00022723"/>
    </source>
</evidence>
<dbReference type="EMBL" id="JARXVH010000008">
    <property type="protein sequence ID" value="MDH6217876.1"/>
    <property type="molecule type" value="Genomic_DNA"/>
</dbReference>
<organism evidence="4 5">
    <name type="scientific">Streptomyces pseudovenezuelae</name>
    <dbReference type="NCBI Taxonomy" id="67350"/>
    <lineage>
        <taxon>Bacteria</taxon>
        <taxon>Bacillati</taxon>
        <taxon>Actinomycetota</taxon>
        <taxon>Actinomycetes</taxon>
        <taxon>Kitasatosporales</taxon>
        <taxon>Streptomycetaceae</taxon>
        <taxon>Streptomyces</taxon>
        <taxon>Streptomyces aurantiacus group</taxon>
    </lineage>
</organism>
<dbReference type="InterPro" id="IPR050197">
    <property type="entry name" value="Aldolase_class_II_sugar_metab"/>
</dbReference>
<dbReference type="Pfam" id="PF00596">
    <property type="entry name" value="Aldolase_II"/>
    <property type="match status" value="1"/>
</dbReference>
<dbReference type="InterPro" id="IPR036409">
    <property type="entry name" value="Aldolase_II/adducin_N_sf"/>
</dbReference>
<dbReference type="PANTHER" id="PTHR22789">
    <property type="entry name" value="FUCULOSE PHOSPHATE ALDOLASE"/>
    <property type="match status" value="1"/>
</dbReference>
<proteinExistence type="predicted"/>
<dbReference type="PANTHER" id="PTHR22789:SF0">
    <property type="entry name" value="3-OXO-TETRONATE 4-PHOSPHATE DECARBOXYLASE-RELATED"/>
    <property type="match status" value="1"/>
</dbReference>
<keyword evidence="5" id="KW-1185">Reference proteome</keyword>
<comment type="caution">
    <text evidence="4">The sequence shown here is derived from an EMBL/GenBank/DDBJ whole genome shotgun (WGS) entry which is preliminary data.</text>
</comment>
<reference evidence="4 5" key="1">
    <citation type="submission" date="2023-04" db="EMBL/GenBank/DDBJ databases">
        <title>Forest soil microbial communities from Buena Vista Peninsula, Colon Province, Panama.</title>
        <authorList>
            <person name="Bouskill N."/>
        </authorList>
    </citation>
    <scope>NUCLEOTIDE SEQUENCE [LARGE SCALE GENOMIC DNA]</scope>
    <source>
        <strain evidence="4 5">GGS1</strain>
    </source>
</reference>
<gene>
    <name evidence="4" type="ORF">M2283_005208</name>
</gene>
<protein>
    <submittedName>
        <fullName evidence="4">L-fuculose-phosphate aldolase</fullName>
        <ecNumber evidence="4">4.1.2.17</ecNumber>
    </submittedName>
</protein>
<dbReference type="SMART" id="SM01007">
    <property type="entry name" value="Aldolase_II"/>
    <property type="match status" value="1"/>
</dbReference>
<dbReference type="InterPro" id="IPR001303">
    <property type="entry name" value="Aldolase_II/adducin_N"/>
</dbReference>
<dbReference type="SUPFAM" id="SSF53639">
    <property type="entry name" value="AraD/HMP-PK domain-like"/>
    <property type="match status" value="1"/>
</dbReference>
<accession>A0ABT6LNI1</accession>
<feature type="domain" description="Class II aldolase/adducin N-terminal" evidence="3">
    <location>
        <begin position="13"/>
        <end position="186"/>
    </location>
</feature>
<dbReference type="GO" id="GO:0008738">
    <property type="term" value="F:L-fuculose-phosphate aldolase activity"/>
    <property type="evidence" value="ECO:0007669"/>
    <property type="project" value="UniProtKB-EC"/>
</dbReference>
<evidence type="ECO:0000259" key="3">
    <source>
        <dbReference type="SMART" id="SM01007"/>
    </source>
</evidence>
<evidence type="ECO:0000313" key="4">
    <source>
        <dbReference type="EMBL" id="MDH6217876.1"/>
    </source>
</evidence>
<sequence length="228" mass="23596">MTDSSAVLGQERAAVADSCRRLGAAGLLIGTAGNVSVRVEGLVAITATGAVLAELTPDQVTVVDLDGKLVDGTLEPTSELDLHLGVYRRYGTGAVVHTHAPMATALSCVLDELPCIHYQLLSVGGTVRVAPYATFGTPELAESVIAALDGRSAALMANHGALTHAQTLEKAVEHALLVEWACGVYQHAAALGPPRVLDEQQQLAVIEAAIARNYGTTHPVPPAQEGTP</sequence>
<dbReference type="Gene3D" id="3.40.225.10">
    <property type="entry name" value="Class II aldolase/adducin N-terminal domain"/>
    <property type="match status" value="1"/>
</dbReference>
<name>A0ABT6LNI1_9ACTN</name>
<evidence type="ECO:0000313" key="5">
    <source>
        <dbReference type="Proteomes" id="UP001160499"/>
    </source>
</evidence>
<dbReference type="RefSeq" id="WP_280878773.1">
    <property type="nucleotide sequence ID" value="NZ_JARXVH010000008.1"/>
</dbReference>
<keyword evidence="1" id="KW-0479">Metal-binding</keyword>
<evidence type="ECO:0000256" key="2">
    <source>
        <dbReference type="ARBA" id="ARBA00023239"/>
    </source>
</evidence>